<evidence type="ECO:0000256" key="15">
    <source>
        <dbReference type="PIRSR" id="PIRSR006105-1"/>
    </source>
</evidence>
<evidence type="ECO:0000256" key="9">
    <source>
        <dbReference type="ARBA" id="ARBA00022729"/>
    </source>
</evidence>
<dbReference type="Pfam" id="PF03892">
    <property type="entry name" value="NapB"/>
    <property type="match status" value="1"/>
</dbReference>
<dbReference type="Proteomes" id="UP000219467">
    <property type="component" value="Unassembled WGS sequence"/>
</dbReference>
<feature type="binding site" description="covalent" evidence="15">
    <location>
        <position position="85"/>
    </location>
    <ligand>
        <name>heme c</name>
        <dbReference type="ChEBI" id="CHEBI:61717"/>
        <label>1</label>
    </ligand>
</feature>
<evidence type="ECO:0000256" key="7">
    <source>
        <dbReference type="ARBA" id="ARBA00022617"/>
    </source>
</evidence>
<evidence type="ECO:0000256" key="3">
    <source>
        <dbReference type="ARBA" id="ARBA00007368"/>
    </source>
</evidence>
<evidence type="ECO:0000256" key="4">
    <source>
        <dbReference type="ARBA" id="ARBA00011752"/>
    </source>
</evidence>
<gene>
    <name evidence="18" type="ORF">SAMN05878503_102320</name>
</gene>
<dbReference type="FunFam" id="1.10.1130.10:FF:000001">
    <property type="entry name" value="Periplasmic nitrate reductase, electron transfer subunit"/>
    <property type="match status" value="1"/>
</dbReference>
<evidence type="ECO:0000313" key="18">
    <source>
        <dbReference type="EMBL" id="SNX68864.1"/>
    </source>
</evidence>
<keyword evidence="11 14" id="KW-0249">Electron transport</keyword>
<dbReference type="GO" id="GO:0046872">
    <property type="term" value="F:metal ion binding"/>
    <property type="evidence" value="ECO:0007669"/>
    <property type="project" value="UniProtKB-KW"/>
</dbReference>
<proteinExistence type="inferred from homology"/>
<evidence type="ECO:0000256" key="14">
    <source>
        <dbReference type="PIRNR" id="PIRNR006105"/>
    </source>
</evidence>
<dbReference type="PIRSF" id="PIRSF006105">
    <property type="entry name" value="NapB"/>
    <property type="match status" value="1"/>
</dbReference>
<dbReference type="OrthoDB" id="13290at2"/>
<evidence type="ECO:0000256" key="11">
    <source>
        <dbReference type="ARBA" id="ARBA00022982"/>
    </source>
</evidence>
<evidence type="ECO:0000256" key="13">
    <source>
        <dbReference type="ARBA" id="ARBA00031832"/>
    </source>
</evidence>
<evidence type="ECO:0000256" key="17">
    <source>
        <dbReference type="SAM" id="SignalP"/>
    </source>
</evidence>
<keyword evidence="6 14" id="KW-0813">Transport</keyword>
<feature type="binding site" description="covalent" evidence="15">
    <location>
        <position position="125"/>
    </location>
    <ligand>
        <name>heme c</name>
        <dbReference type="ChEBI" id="CHEBI:61717"/>
        <label>2</label>
    </ligand>
</feature>
<organism evidence="18 19">
    <name type="scientific">Cereibacter ovatus</name>
    <dbReference type="NCBI Taxonomy" id="439529"/>
    <lineage>
        <taxon>Bacteria</taxon>
        <taxon>Pseudomonadati</taxon>
        <taxon>Pseudomonadota</taxon>
        <taxon>Alphaproteobacteria</taxon>
        <taxon>Rhodobacterales</taxon>
        <taxon>Paracoccaceae</taxon>
        <taxon>Cereibacter</taxon>
    </lineage>
</organism>
<feature type="binding site" description="axial binding residue" evidence="16">
    <location>
        <position position="106"/>
    </location>
    <ligand>
        <name>heme c</name>
        <dbReference type="ChEBI" id="CHEBI:61717"/>
        <label>2</label>
    </ligand>
    <ligandPart>
        <name>Fe</name>
        <dbReference type="ChEBI" id="CHEBI:18248"/>
    </ligandPart>
</feature>
<keyword evidence="7 15" id="KW-0349">Heme</keyword>
<feature type="signal peptide" evidence="17">
    <location>
        <begin position="1"/>
        <end position="23"/>
    </location>
</feature>
<dbReference type="RefSeq" id="WP_097029338.1">
    <property type="nucleotide sequence ID" value="NZ_OAOQ01000002.1"/>
</dbReference>
<dbReference type="EMBL" id="OAOQ01000002">
    <property type="protein sequence ID" value="SNX68864.1"/>
    <property type="molecule type" value="Genomic_DNA"/>
</dbReference>
<keyword evidence="9 17" id="KW-0732">Signal</keyword>
<comment type="subcellular location">
    <subcellularLocation>
        <location evidence="2 14">Periplasm</location>
    </subcellularLocation>
</comment>
<comment type="PTM">
    <text evidence="15">Binds 2 heme C groups per subunit.</text>
</comment>
<evidence type="ECO:0000256" key="16">
    <source>
        <dbReference type="PIRSR" id="PIRSR006105-2"/>
    </source>
</evidence>
<evidence type="ECO:0000256" key="1">
    <source>
        <dbReference type="ARBA" id="ARBA00002599"/>
    </source>
</evidence>
<dbReference type="Gene3D" id="1.10.1130.10">
    <property type="entry name" value="Flavocytochrome C3, Chain A"/>
    <property type="match status" value="1"/>
</dbReference>
<sequence>MKKLAFLGALALPAIVVAGLALAQSAAETGAGVKSLRGVQPDVELDVEPVFHQEKQRFVRNYRLQPPLIPHSIDKYQIDMRANECLACHDWKNAGNRGAPTLSMTHYTDRDGIQTENVASRRWFCNQCHVPQADAPALVENLFHSLGQ</sequence>
<keyword evidence="19" id="KW-1185">Reference proteome</keyword>
<dbReference type="AlphaFoldDB" id="A0A285CMU5"/>
<feature type="chain" id="PRO_5012402584" description="Periplasmic nitrate reductase, electron transfer subunit" evidence="17">
    <location>
        <begin position="24"/>
        <end position="148"/>
    </location>
</feature>
<name>A0A285CMU5_9RHOB</name>
<evidence type="ECO:0000256" key="10">
    <source>
        <dbReference type="ARBA" id="ARBA00022764"/>
    </source>
</evidence>
<protein>
    <recommendedName>
        <fullName evidence="5 14">Periplasmic nitrate reductase, electron transfer subunit</fullName>
    </recommendedName>
    <alternativeName>
        <fullName evidence="13 14">Diheme cytochrome c NapB</fullName>
    </alternativeName>
</protein>
<comment type="similarity">
    <text evidence="3 14">Belongs to the NapB family.</text>
</comment>
<dbReference type="InterPro" id="IPR005591">
    <property type="entry name" value="NapB"/>
</dbReference>
<dbReference type="PANTHER" id="PTHR38604">
    <property type="entry name" value="PERIPLASMIC NITRATE REDUCTASE, ELECTRON TRANSFER SUBUNIT"/>
    <property type="match status" value="1"/>
</dbReference>
<feature type="binding site" description="axial binding residue" evidence="16">
    <location>
        <position position="71"/>
    </location>
    <ligand>
        <name>heme c</name>
        <dbReference type="ChEBI" id="CHEBI:61717"/>
        <label>1</label>
    </ligand>
    <ligandPart>
        <name>Fe</name>
        <dbReference type="ChEBI" id="CHEBI:18248"/>
    </ligandPart>
</feature>
<comment type="subunit">
    <text evidence="4 14">Component of the periplasmic nitrate reductase NapAB complex composed of NapA and NapB.</text>
</comment>
<evidence type="ECO:0000256" key="12">
    <source>
        <dbReference type="ARBA" id="ARBA00023004"/>
    </source>
</evidence>
<dbReference type="GO" id="GO:0042597">
    <property type="term" value="C:periplasmic space"/>
    <property type="evidence" value="ECO:0007669"/>
    <property type="project" value="UniProtKB-SubCell"/>
</dbReference>
<evidence type="ECO:0000256" key="6">
    <source>
        <dbReference type="ARBA" id="ARBA00022448"/>
    </source>
</evidence>
<dbReference type="PANTHER" id="PTHR38604:SF1">
    <property type="entry name" value="PERIPLASMIC NITRATE REDUCTASE, ELECTRON TRANSFER SUBUNIT"/>
    <property type="match status" value="1"/>
</dbReference>
<accession>A0A285CMU5</accession>
<evidence type="ECO:0000256" key="2">
    <source>
        <dbReference type="ARBA" id="ARBA00004418"/>
    </source>
</evidence>
<keyword evidence="12 16" id="KW-0408">Iron</keyword>
<evidence type="ECO:0000256" key="5">
    <source>
        <dbReference type="ARBA" id="ARBA00013773"/>
    </source>
</evidence>
<evidence type="ECO:0000256" key="8">
    <source>
        <dbReference type="ARBA" id="ARBA00022723"/>
    </source>
</evidence>
<dbReference type="InterPro" id="IPR036280">
    <property type="entry name" value="Multihaem_cyt_sf"/>
</dbReference>
<keyword evidence="8 16" id="KW-0479">Metal-binding</keyword>
<feature type="binding site" description="axial binding residue" evidence="16">
    <location>
        <position position="89"/>
    </location>
    <ligand>
        <name>heme c</name>
        <dbReference type="ChEBI" id="CHEBI:61717"/>
        <label>1</label>
    </ligand>
    <ligandPart>
        <name>Fe</name>
        <dbReference type="ChEBI" id="CHEBI:18248"/>
    </ligandPart>
</feature>
<reference evidence="19" key="1">
    <citation type="submission" date="2017-08" db="EMBL/GenBank/DDBJ databases">
        <authorList>
            <person name="Varghese N."/>
            <person name="Submissions S."/>
        </authorList>
    </citation>
    <scope>NUCLEOTIDE SEQUENCE [LARGE SCALE GENOMIC DNA]</scope>
    <source>
        <strain evidence="19">JA234</strain>
    </source>
</reference>
<comment type="function">
    <text evidence="1">Electron transfer subunit of the periplasmic nitrate reductase complex NapAB. Receives electrons from the membrane-anchored tetraheme c-type NapC protein and transfers these to NapA subunit, thus allowing electron flow between membrane and periplasm. Essential for periplasmic nitrate reduction with nitrate as the terminal electron acceptor.</text>
</comment>
<evidence type="ECO:0000313" key="19">
    <source>
        <dbReference type="Proteomes" id="UP000219467"/>
    </source>
</evidence>
<dbReference type="SUPFAM" id="SSF48695">
    <property type="entry name" value="Multiheme cytochromes"/>
    <property type="match status" value="1"/>
</dbReference>
<feature type="binding site" description="covalent" evidence="15">
    <location>
        <position position="88"/>
    </location>
    <ligand>
        <name>heme c</name>
        <dbReference type="ChEBI" id="CHEBI:61717"/>
        <label>1</label>
    </ligand>
</feature>
<feature type="binding site" description="axial binding residue" evidence="16">
    <location>
        <position position="129"/>
    </location>
    <ligand>
        <name>heme c</name>
        <dbReference type="ChEBI" id="CHEBI:61717"/>
        <label>2</label>
    </ligand>
    <ligandPart>
        <name>Fe</name>
        <dbReference type="ChEBI" id="CHEBI:18248"/>
    </ligandPart>
</feature>
<dbReference type="GO" id="GO:0009061">
    <property type="term" value="P:anaerobic respiration"/>
    <property type="evidence" value="ECO:0007669"/>
    <property type="project" value="InterPro"/>
</dbReference>
<feature type="binding site" description="covalent" evidence="15">
    <location>
        <position position="128"/>
    </location>
    <ligand>
        <name>heme c</name>
        <dbReference type="ChEBI" id="CHEBI:61717"/>
        <label>2</label>
    </ligand>
</feature>
<keyword evidence="10 14" id="KW-0574">Periplasm</keyword>